<evidence type="ECO:0000256" key="4">
    <source>
        <dbReference type="ARBA" id="ARBA00022692"/>
    </source>
</evidence>
<keyword evidence="7" id="KW-0407">Ion channel</keyword>
<keyword evidence="7" id="KW-0813">Transport</keyword>
<feature type="domain" description="Mechanosensitive ion channel MscS" evidence="8">
    <location>
        <begin position="123"/>
        <end position="187"/>
    </location>
</feature>
<dbReference type="InterPro" id="IPR010920">
    <property type="entry name" value="LSM_dom_sf"/>
</dbReference>
<evidence type="ECO:0000259" key="8">
    <source>
        <dbReference type="Pfam" id="PF00924"/>
    </source>
</evidence>
<feature type="transmembrane region" description="Helical" evidence="7">
    <location>
        <begin position="6"/>
        <end position="27"/>
    </location>
</feature>
<organism evidence="10">
    <name type="scientific">Leucothrix mucor</name>
    <dbReference type="NCBI Taxonomy" id="45248"/>
    <lineage>
        <taxon>Bacteria</taxon>
        <taxon>Pseudomonadati</taxon>
        <taxon>Pseudomonadota</taxon>
        <taxon>Gammaproteobacteria</taxon>
        <taxon>Thiotrichales</taxon>
        <taxon>Thiotrichaceae</taxon>
        <taxon>Leucothrix</taxon>
    </lineage>
</organism>
<name>A0A7V2SYG1_LEUMU</name>
<comment type="subunit">
    <text evidence="7">Homoheptamer.</text>
</comment>
<dbReference type="InterPro" id="IPR023408">
    <property type="entry name" value="MscS_beta-dom_sf"/>
</dbReference>
<dbReference type="GO" id="GO:0008381">
    <property type="term" value="F:mechanosensitive monoatomic ion channel activity"/>
    <property type="evidence" value="ECO:0007669"/>
    <property type="project" value="InterPro"/>
</dbReference>
<dbReference type="EMBL" id="DRMS01000124">
    <property type="protein sequence ID" value="HFC91755.1"/>
    <property type="molecule type" value="Genomic_DNA"/>
</dbReference>
<dbReference type="Gene3D" id="2.30.30.60">
    <property type="match status" value="1"/>
</dbReference>
<dbReference type="PANTHER" id="PTHR30221:SF1">
    <property type="entry name" value="SMALL-CONDUCTANCE MECHANOSENSITIVE CHANNEL"/>
    <property type="match status" value="1"/>
</dbReference>
<dbReference type="InterPro" id="IPR006685">
    <property type="entry name" value="MscS_channel_2nd"/>
</dbReference>
<feature type="domain" description="Mechanosensitive ion channel MscS C-terminal" evidence="9">
    <location>
        <begin position="197"/>
        <end position="277"/>
    </location>
</feature>
<dbReference type="InterPro" id="IPR011066">
    <property type="entry name" value="MscS_channel_C_sf"/>
</dbReference>
<keyword evidence="4 7" id="KW-0812">Transmembrane</keyword>
<dbReference type="AlphaFoldDB" id="A0A7V2SYG1"/>
<dbReference type="InterPro" id="IPR045275">
    <property type="entry name" value="MscS_archaea/bacteria_type"/>
</dbReference>
<proteinExistence type="inferred from homology"/>
<evidence type="ECO:0000256" key="6">
    <source>
        <dbReference type="ARBA" id="ARBA00023136"/>
    </source>
</evidence>
<evidence type="ECO:0000259" key="9">
    <source>
        <dbReference type="Pfam" id="PF21082"/>
    </source>
</evidence>
<evidence type="ECO:0000256" key="3">
    <source>
        <dbReference type="ARBA" id="ARBA00022475"/>
    </source>
</evidence>
<evidence type="ECO:0000256" key="1">
    <source>
        <dbReference type="ARBA" id="ARBA00004651"/>
    </source>
</evidence>
<dbReference type="Proteomes" id="UP000885750">
    <property type="component" value="Unassembled WGS sequence"/>
</dbReference>
<evidence type="ECO:0000256" key="5">
    <source>
        <dbReference type="ARBA" id="ARBA00022989"/>
    </source>
</evidence>
<keyword evidence="7" id="KW-0997">Cell inner membrane</keyword>
<keyword evidence="6 7" id="KW-0472">Membrane</keyword>
<keyword evidence="3" id="KW-1003">Cell membrane</keyword>
<dbReference type="PANTHER" id="PTHR30221">
    <property type="entry name" value="SMALL-CONDUCTANCE MECHANOSENSITIVE CHANNEL"/>
    <property type="match status" value="1"/>
</dbReference>
<comment type="similarity">
    <text evidence="2 7">Belongs to the MscS (TC 1.A.23) family.</text>
</comment>
<gene>
    <name evidence="10" type="ORF">ENJ51_02965</name>
</gene>
<dbReference type="Pfam" id="PF00924">
    <property type="entry name" value="MS_channel_2nd"/>
    <property type="match status" value="1"/>
</dbReference>
<evidence type="ECO:0000256" key="7">
    <source>
        <dbReference type="RuleBase" id="RU369025"/>
    </source>
</evidence>
<dbReference type="SUPFAM" id="SSF50182">
    <property type="entry name" value="Sm-like ribonucleoproteins"/>
    <property type="match status" value="1"/>
</dbReference>
<comment type="function">
    <text evidence="7">Mechanosensitive channel that participates in the regulation of osmotic pressure changes within the cell, opening in response to stretch forces in the membrane lipid bilayer, without the need for other proteins. Contributes to normal resistance to hypoosmotic shock. Forms an ion channel of 1.0 nanosiemens conductance with a slight preference for anions.</text>
</comment>
<dbReference type="Pfam" id="PF21082">
    <property type="entry name" value="MS_channel_3rd"/>
    <property type="match status" value="1"/>
</dbReference>
<dbReference type="Gene3D" id="3.30.70.100">
    <property type="match status" value="1"/>
</dbReference>
<evidence type="ECO:0000256" key="2">
    <source>
        <dbReference type="ARBA" id="ARBA00008017"/>
    </source>
</evidence>
<sequence length="285" mass="32757">MTTSLILYLVFMIVAGITLLLWSRLKLKSLQRRKRRRIKNLDQIITVDTESPIDDAEVQMKEDAVENIKTRFSNLHKLSFYIIIFVWSIALILPFLTLVPAALLSVFVAAIGIILSVVARPFIENVISGVVISLSQPVRIGDTVRIDGQYSVVEDINMTHTILRVWDWKRYLIPNSKMLSKEIINYTMVDLFHWKTIKFTVAFESDVDLVKKLAIEAAEKSNYFNQAEPPNFWVTEMKENSYECLLAAWADSPSDAWELSNDVRTSLIKSFQKNGIKTHRFEINA</sequence>
<feature type="transmembrane region" description="Helical" evidence="7">
    <location>
        <begin position="102"/>
        <end position="123"/>
    </location>
</feature>
<dbReference type="GO" id="GO:0005886">
    <property type="term" value="C:plasma membrane"/>
    <property type="evidence" value="ECO:0007669"/>
    <property type="project" value="UniProtKB-SubCell"/>
</dbReference>
<reference evidence="10" key="1">
    <citation type="journal article" date="2020" name="mSystems">
        <title>Genome- and Community-Level Interaction Insights into Carbon Utilization and Element Cycling Functions of Hydrothermarchaeota in Hydrothermal Sediment.</title>
        <authorList>
            <person name="Zhou Z."/>
            <person name="Liu Y."/>
            <person name="Xu W."/>
            <person name="Pan J."/>
            <person name="Luo Z.H."/>
            <person name="Li M."/>
        </authorList>
    </citation>
    <scope>NUCLEOTIDE SEQUENCE [LARGE SCALE GENOMIC DNA]</scope>
    <source>
        <strain evidence="10">HyVt-493</strain>
    </source>
</reference>
<protein>
    <recommendedName>
        <fullName evidence="7">Small-conductance mechanosensitive channel</fullName>
    </recommendedName>
</protein>
<comment type="subcellular location">
    <subcellularLocation>
        <location evidence="7">Cell inner membrane</location>
        <topology evidence="7">Multi-pass membrane protein</topology>
    </subcellularLocation>
    <subcellularLocation>
        <location evidence="1">Cell membrane</location>
        <topology evidence="1">Multi-pass membrane protein</topology>
    </subcellularLocation>
</comment>
<feature type="transmembrane region" description="Helical" evidence="7">
    <location>
        <begin position="78"/>
        <end position="96"/>
    </location>
</feature>
<comment type="caution">
    <text evidence="7">Lacks conserved residue(s) required for the propagation of feature annotation.</text>
</comment>
<keyword evidence="5 7" id="KW-1133">Transmembrane helix</keyword>
<comment type="caution">
    <text evidence="10">The sequence shown here is derived from an EMBL/GenBank/DDBJ whole genome shotgun (WGS) entry which is preliminary data.</text>
</comment>
<dbReference type="InterPro" id="IPR049278">
    <property type="entry name" value="MS_channel_C"/>
</dbReference>
<keyword evidence="7" id="KW-0406">Ion transport</keyword>
<accession>A0A7V2SYG1</accession>
<evidence type="ECO:0000313" key="10">
    <source>
        <dbReference type="EMBL" id="HFC91755.1"/>
    </source>
</evidence>
<dbReference type="SUPFAM" id="SSF82689">
    <property type="entry name" value="Mechanosensitive channel protein MscS (YggB), C-terminal domain"/>
    <property type="match status" value="1"/>
</dbReference>